<evidence type="ECO:0000256" key="5">
    <source>
        <dbReference type="ARBA" id="ARBA00022777"/>
    </source>
</evidence>
<dbReference type="GO" id="GO:0005524">
    <property type="term" value="F:ATP binding"/>
    <property type="evidence" value="ECO:0007669"/>
    <property type="project" value="UniProtKB-KW"/>
</dbReference>
<evidence type="ECO:0000313" key="11">
    <source>
        <dbReference type="Proteomes" id="UP000030645"/>
    </source>
</evidence>
<keyword evidence="11" id="KW-1185">Reference proteome</keyword>
<keyword evidence="4" id="KW-0547">Nucleotide-binding</keyword>
<keyword evidence="2" id="KW-0723">Serine/threonine-protein kinase</keyword>
<accession>W9S0Q5</accession>
<evidence type="ECO:0000259" key="9">
    <source>
        <dbReference type="PROSITE" id="PS50011"/>
    </source>
</evidence>
<comment type="catalytic activity">
    <reaction evidence="7">
        <text>L-threonyl-[protein] + ATP = O-phospho-L-threonyl-[protein] + ADP + H(+)</text>
        <dbReference type="Rhea" id="RHEA:46608"/>
        <dbReference type="Rhea" id="RHEA-COMP:11060"/>
        <dbReference type="Rhea" id="RHEA-COMP:11605"/>
        <dbReference type="ChEBI" id="CHEBI:15378"/>
        <dbReference type="ChEBI" id="CHEBI:30013"/>
        <dbReference type="ChEBI" id="CHEBI:30616"/>
        <dbReference type="ChEBI" id="CHEBI:61977"/>
        <dbReference type="ChEBI" id="CHEBI:456216"/>
        <dbReference type="EC" id="2.7.11.1"/>
    </reaction>
</comment>
<organism evidence="10 11">
    <name type="scientific">Morus notabilis</name>
    <dbReference type="NCBI Taxonomy" id="981085"/>
    <lineage>
        <taxon>Eukaryota</taxon>
        <taxon>Viridiplantae</taxon>
        <taxon>Streptophyta</taxon>
        <taxon>Embryophyta</taxon>
        <taxon>Tracheophyta</taxon>
        <taxon>Spermatophyta</taxon>
        <taxon>Magnoliopsida</taxon>
        <taxon>eudicotyledons</taxon>
        <taxon>Gunneridae</taxon>
        <taxon>Pentapetalae</taxon>
        <taxon>rosids</taxon>
        <taxon>fabids</taxon>
        <taxon>Rosales</taxon>
        <taxon>Moraceae</taxon>
        <taxon>Moreae</taxon>
        <taxon>Morus</taxon>
    </lineage>
</organism>
<dbReference type="PROSITE" id="PS50011">
    <property type="entry name" value="PROTEIN_KINASE_DOM"/>
    <property type="match status" value="1"/>
</dbReference>
<evidence type="ECO:0000256" key="6">
    <source>
        <dbReference type="ARBA" id="ARBA00022840"/>
    </source>
</evidence>
<protein>
    <recommendedName>
        <fullName evidence="1">non-specific serine/threonine protein kinase</fullName>
        <ecNumber evidence="1">2.7.11.1</ecNumber>
    </recommendedName>
</protein>
<dbReference type="InterPro" id="IPR000719">
    <property type="entry name" value="Prot_kinase_dom"/>
</dbReference>
<evidence type="ECO:0000256" key="4">
    <source>
        <dbReference type="ARBA" id="ARBA00022741"/>
    </source>
</evidence>
<dbReference type="EMBL" id="KE345565">
    <property type="protein sequence ID" value="EXC06733.1"/>
    <property type="molecule type" value="Genomic_DNA"/>
</dbReference>
<sequence length="85" mass="9055">MPSSVPEYEGHISDFGTAKLLMNTSSNQTTFAGTFGYVAPEFAYTMKVTEKGDVYSFGVLVIEVIAGKHPGDLILSLSTSQSSSL</sequence>
<dbReference type="Proteomes" id="UP000030645">
    <property type="component" value="Unassembled WGS sequence"/>
</dbReference>
<reference evidence="11" key="1">
    <citation type="submission" date="2013-01" db="EMBL/GenBank/DDBJ databases">
        <title>Draft Genome Sequence of a Mulberry Tree, Morus notabilis C.K. Schneid.</title>
        <authorList>
            <person name="He N."/>
            <person name="Zhao S."/>
        </authorList>
    </citation>
    <scope>NUCLEOTIDE SEQUENCE</scope>
</reference>
<dbReference type="STRING" id="981085.W9S0Q5"/>
<dbReference type="Pfam" id="PF00069">
    <property type="entry name" value="Pkinase"/>
    <property type="match status" value="1"/>
</dbReference>
<gene>
    <name evidence="10" type="ORF">L484_021572</name>
</gene>
<evidence type="ECO:0000256" key="2">
    <source>
        <dbReference type="ARBA" id="ARBA00022527"/>
    </source>
</evidence>
<dbReference type="InterPro" id="IPR011009">
    <property type="entry name" value="Kinase-like_dom_sf"/>
</dbReference>
<evidence type="ECO:0000256" key="8">
    <source>
        <dbReference type="ARBA" id="ARBA00048679"/>
    </source>
</evidence>
<dbReference type="PANTHER" id="PTHR48005">
    <property type="entry name" value="LEUCINE RICH REPEAT KINASE 2"/>
    <property type="match status" value="1"/>
</dbReference>
<dbReference type="AlphaFoldDB" id="W9S0Q5"/>
<proteinExistence type="predicted"/>
<keyword evidence="10" id="KW-0675">Receptor</keyword>
<dbReference type="EC" id="2.7.11.1" evidence="1"/>
<evidence type="ECO:0000256" key="3">
    <source>
        <dbReference type="ARBA" id="ARBA00022679"/>
    </source>
</evidence>
<dbReference type="GO" id="GO:0004674">
    <property type="term" value="F:protein serine/threonine kinase activity"/>
    <property type="evidence" value="ECO:0007669"/>
    <property type="project" value="UniProtKB-KW"/>
</dbReference>
<dbReference type="Gene3D" id="1.10.510.10">
    <property type="entry name" value="Transferase(Phosphotransferase) domain 1"/>
    <property type="match status" value="1"/>
</dbReference>
<dbReference type="InterPro" id="IPR051420">
    <property type="entry name" value="Ser_Thr_Kinases_DiverseReg"/>
</dbReference>
<keyword evidence="3" id="KW-0808">Transferase</keyword>
<comment type="catalytic activity">
    <reaction evidence="8">
        <text>L-seryl-[protein] + ATP = O-phospho-L-seryl-[protein] + ADP + H(+)</text>
        <dbReference type="Rhea" id="RHEA:17989"/>
        <dbReference type="Rhea" id="RHEA-COMP:9863"/>
        <dbReference type="Rhea" id="RHEA-COMP:11604"/>
        <dbReference type="ChEBI" id="CHEBI:15378"/>
        <dbReference type="ChEBI" id="CHEBI:29999"/>
        <dbReference type="ChEBI" id="CHEBI:30616"/>
        <dbReference type="ChEBI" id="CHEBI:83421"/>
        <dbReference type="ChEBI" id="CHEBI:456216"/>
        <dbReference type="EC" id="2.7.11.1"/>
    </reaction>
</comment>
<name>W9S0Q5_9ROSA</name>
<dbReference type="eggNOG" id="ENOG502QQYD">
    <property type="taxonomic scope" value="Eukaryota"/>
</dbReference>
<keyword evidence="5 10" id="KW-0418">Kinase</keyword>
<feature type="domain" description="Protein kinase" evidence="9">
    <location>
        <begin position="1"/>
        <end position="85"/>
    </location>
</feature>
<evidence type="ECO:0000313" key="10">
    <source>
        <dbReference type="EMBL" id="EXC06733.1"/>
    </source>
</evidence>
<dbReference type="SUPFAM" id="SSF56112">
    <property type="entry name" value="Protein kinase-like (PK-like)"/>
    <property type="match status" value="1"/>
</dbReference>
<evidence type="ECO:0000256" key="1">
    <source>
        <dbReference type="ARBA" id="ARBA00012513"/>
    </source>
</evidence>
<keyword evidence="6" id="KW-0067">ATP-binding</keyword>
<evidence type="ECO:0000256" key="7">
    <source>
        <dbReference type="ARBA" id="ARBA00047899"/>
    </source>
</evidence>
<dbReference type="PANTHER" id="PTHR48005:SF70">
    <property type="entry name" value="MDIS1-INTERACTING RECEPTOR LIKE KINASE 2-LIKE"/>
    <property type="match status" value="1"/>
</dbReference>